<dbReference type="PANTHER" id="PTHR11516:SF60">
    <property type="entry name" value="PYRUVATE DEHYDROGENASE E1 COMPONENT SUBUNIT ALPHA"/>
    <property type="match status" value="1"/>
</dbReference>
<organism evidence="5 6">
    <name type="scientific">Coccomyxa viridis</name>
    <dbReference type="NCBI Taxonomy" id="1274662"/>
    <lineage>
        <taxon>Eukaryota</taxon>
        <taxon>Viridiplantae</taxon>
        <taxon>Chlorophyta</taxon>
        <taxon>core chlorophytes</taxon>
        <taxon>Trebouxiophyceae</taxon>
        <taxon>Trebouxiophyceae incertae sedis</taxon>
        <taxon>Coccomyxaceae</taxon>
        <taxon>Coccomyxa</taxon>
    </lineage>
</organism>
<sequence length="410" mass="45790">MVPGVLRRLSKKLNAETGRYAVQSVQLQCRAFSALPQEAYESEERIKVTVNPYKLHRLEEGPEREVETTKGELLQMFRSMYQMRRMELAADLLYKQKLARGFLHLADGQEAVPVGMEAALDFDDSIIQSYRDHCTFIGRGGTVKEVIAELLGRVDGAARGLGGSMHLYKREHNFFGGEGIVGTHIPLGAGLAFAHKYRKDGHVAFALYGDGAANQGQAAEAYNMAAIWKLPCVFVIENNHFGMGTSDTRAAKSAKYFTRGDYIPGVWVDGMDALSVKSATAFAKKYVLENGPLMLEMDTYRYHGHSISDPGSTYRTRDEIQGVRRARDPIEHVRTLILEHELAEPGDLKRMEKEIKKDVQKQIDEAKESKAPPIEDLWNNIYQDPMGAKMRPMEIGLPKIQLPKGSGSAL</sequence>
<dbReference type="Proteomes" id="UP001497392">
    <property type="component" value="Unassembled WGS sequence"/>
</dbReference>
<dbReference type="CDD" id="cd02000">
    <property type="entry name" value="TPP_E1_PDC_ADC_BCADC"/>
    <property type="match status" value="1"/>
</dbReference>
<proteinExistence type="predicted"/>
<dbReference type="InterPro" id="IPR029061">
    <property type="entry name" value="THDP-binding"/>
</dbReference>
<evidence type="ECO:0000256" key="3">
    <source>
        <dbReference type="ARBA" id="ARBA00023052"/>
    </source>
</evidence>
<name>A0ABP1FST7_9CHLO</name>
<reference evidence="5 6" key="1">
    <citation type="submission" date="2024-06" db="EMBL/GenBank/DDBJ databases">
        <authorList>
            <person name="Kraege A."/>
            <person name="Thomma B."/>
        </authorList>
    </citation>
    <scope>NUCLEOTIDE SEQUENCE [LARGE SCALE GENOMIC DNA]</scope>
</reference>
<evidence type="ECO:0000256" key="1">
    <source>
        <dbReference type="ARBA" id="ARBA00001964"/>
    </source>
</evidence>
<dbReference type="Pfam" id="PF00676">
    <property type="entry name" value="E1_dh"/>
    <property type="match status" value="1"/>
</dbReference>
<gene>
    <name evidence="5" type="primary">g4540</name>
    <name evidence="5" type="ORF">VP750_LOCUS3868</name>
</gene>
<evidence type="ECO:0000313" key="5">
    <source>
        <dbReference type="EMBL" id="CAL5222209.1"/>
    </source>
</evidence>
<keyword evidence="6" id="KW-1185">Reference proteome</keyword>
<comment type="caution">
    <text evidence="5">The sequence shown here is derived from an EMBL/GenBank/DDBJ whole genome shotgun (WGS) entry which is preliminary data.</text>
</comment>
<dbReference type="PANTHER" id="PTHR11516">
    <property type="entry name" value="PYRUVATE DEHYDROGENASE E1 COMPONENT, ALPHA SUBUNIT BACTERIAL AND ORGANELLAR"/>
    <property type="match status" value="1"/>
</dbReference>
<evidence type="ECO:0000259" key="4">
    <source>
        <dbReference type="Pfam" id="PF00676"/>
    </source>
</evidence>
<keyword evidence="2" id="KW-0560">Oxidoreductase</keyword>
<dbReference type="EMBL" id="CAXHTA020000006">
    <property type="protein sequence ID" value="CAL5222209.1"/>
    <property type="molecule type" value="Genomic_DNA"/>
</dbReference>
<dbReference type="InterPro" id="IPR050642">
    <property type="entry name" value="PDH_E1_Alpha_Subunit"/>
</dbReference>
<accession>A0ABP1FST7</accession>
<evidence type="ECO:0000256" key="2">
    <source>
        <dbReference type="ARBA" id="ARBA00023002"/>
    </source>
</evidence>
<dbReference type="Gene3D" id="3.40.50.970">
    <property type="match status" value="1"/>
</dbReference>
<evidence type="ECO:0000313" key="6">
    <source>
        <dbReference type="Proteomes" id="UP001497392"/>
    </source>
</evidence>
<protein>
    <submittedName>
        <fullName evidence="5">G4540 protein</fullName>
    </submittedName>
</protein>
<feature type="domain" description="Dehydrogenase E1 component" evidence="4">
    <location>
        <begin position="79"/>
        <end position="374"/>
    </location>
</feature>
<dbReference type="InterPro" id="IPR001017">
    <property type="entry name" value="DH_E1"/>
</dbReference>
<keyword evidence="3" id="KW-0786">Thiamine pyrophosphate</keyword>
<dbReference type="SUPFAM" id="SSF52518">
    <property type="entry name" value="Thiamin diphosphate-binding fold (THDP-binding)"/>
    <property type="match status" value="1"/>
</dbReference>
<comment type="cofactor">
    <cofactor evidence="1">
        <name>thiamine diphosphate</name>
        <dbReference type="ChEBI" id="CHEBI:58937"/>
    </cofactor>
</comment>